<dbReference type="Proteomes" id="UP001300672">
    <property type="component" value="Chromosome"/>
</dbReference>
<evidence type="ECO:0000313" key="1">
    <source>
        <dbReference type="EMBL" id="WGZ91184.1"/>
    </source>
</evidence>
<dbReference type="KEGG" id="tdu:QJT80_01640"/>
<accession>A0AA95KES3</accession>
<organism evidence="1">
    <name type="scientific">Candidatus Thiocaldithrix dubininis</name>
    <dbReference type="NCBI Taxonomy" id="3080823"/>
    <lineage>
        <taxon>Bacteria</taxon>
        <taxon>Pseudomonadati</taxon>
        <taxon>Pseudomonadota</taxon>
        <taxon>Gammaproteobacteria</taxon>
        <taxon>Thiotrichales</taxon>
        <taxon>Thiotrichaceae</taxon>
        <taxon>Candidatus Thiocaldithrix</taxon>
    </lineage>
</organism>
<dbReference type="AlphaFoldDB" id="A0AA95KES3"/>
<reference evidence="1" key="2">
    <citation type="submission" date="2023-04" db="EMBL/GenBank/DDBJ databases">
        <authorList>
            <person name="Beletskiy A.V."/>
            <person name="Mardanov A.V."/>
            <person name="Ravin N.V."/>
        </authorList>
    </citation>
    <scope>NUCLEOTIDE SEQUENCE</scope>
    <source>
        <strain evidence="1">GKL-01</strain>
    </source>
</reference>
<proteinExistence type="predicted"/>
<protein>
    <submittedName>
        <fullName evidence="1">Uncharacterized protein</fullName>
    </submittedName>
</protein>
<gene>
    <name evidence="1" type="ORF">QJT80_01640</name>
</gene>
<sequence>MEKINSFINTEITKGLHQLDELVLEIAQFIRLDIAERIWPIVKQQRLLLLTDDPHLATHLRFQQHSLQQHLSKYLNYRLNAVHIKLISLPKARPTPKITTFYVTDNTANSLLDAAQDIEDKELRESFKRLIRMANRPQAFD</sequence>
<name>A0AA95KES3_9GAMM</name>
<dbReference type="EMBL" id="CP124755">
    <property type="protein sequence ID" value="WGZ91184.1"/>
    <property type="molecule type" value="Genomic_DNA"/>
</dbReference>
<reference evidence="1" key="1">
    <citation type="journal article" date="2023" name="Int. J. Mol. Sci.">
        <title>Metagenomics Revealed a New Genus 'Candidatus Thiocaldithrix dubininis' gen. nov., sp. nov. and a New Species 'Candidatus Thiothrix putei' sp. nov. in the Family Thiotrichaceae, Some Members of Which Have Traits of Both Na+- and H+-Motive Energetics.</title>
        <authorList>
            <person name="Ravin N.V."/>
            <person name="Muntyan M.S."/>
            <person name="Smolyakov D.D."/>
            <person name="Rudenko T.S."/>
            <person name="Beletsky A.V."/>
            <person name="Mardanov A.V."/>
            <person name="Grabovich M.Y."/>
        </authorList>
    </citation>
    <scope>NUCLEOTIDE SEQUENCE</scope>
    <source>
        <strain evidence="1">GKL-01</strain>
    </source>
</reference>